<evidence type="ECO:0000256" key="1">
    <source>
        <dbReference type="SAM" id="MobiDB-lite"/>
    </source>
</evidence>
<name>A0A816IYE5_BRANA</name>
<organism evidence="2">
    <name type="scientific">Brassica napus</name>
    <name type="common">Rape</name>
    <dbReference type="NCBI Taxonomy" id="3708"/>
    <lineage>
        <taxon>Eukaryota</taxon>
        <taxon>Viridiplantae</taxon>
        <taxon>Streptophyta</taxon>
        <taxon>Embryophyta</taxon>
        <taxon>Tracheophyta</taxon>
        <taxon>Spermatophyta</taxon>
        <taxon>Magnoliopsida</taxon>
        <taxon>eudicotyledons</taxon>
        <taxon>Gunneridae</taxon>
        <taxon>Pentapetalae</taxon>
        <taxon>rosids</taxon>
        <taxon>malvids</taxon>
        <taxon>Brassicales</taxon>
        <taxon>Brassicaceae</taxon>
        <taxon>Brassiceae</taxon>
        <taxon>Brassica</taxon>
    </lineage>
</organism>
<evidence type="ECO:0000313" key="2">
    <source>
        <dbReference type="EMBL" id="CAF1736345.1"/>
    </source>
</evidence>
<gene>
    <name evidence="2" type="ORF">DARMORV10_C09P29770.1</name>
</gene>
<sequence length="157" mass="17310">MNASKLTNVTVHEVLDEQERKTQNTTATDQANSYGSGGELKPNVDTETVNDSPENHLHICDQSPSCETHVPVSTDKETRSTSQVLRGLLTPGRTRMSALTRRSEMTKQDPQPPKAIDDLRNPPVNGGYIYEPHPHEPEESTAPIPLTYQAVKDPPLS</sequence>
<dbReference type="Proteomes" id="UP001295469">
    <property type="component" value="Chromosome C09"/>
</dbReference>
<protein>
    <submittedName>
        <fullName evidence="2">(rape) hypothetical protein</fullName>
    </submittedName>
</protein>
<feature type="region of interest" description="Disordered" evidence="1">
    <location>
        <begin position="1"/>
        <end position="157"/>
    </location>
</feature>
<feature type="compositionally biased region" description="Polar residues" evidence="1">
    <location>
        <begin position="1"/>
        <end position="10"/>
    </location>
</feature>
<feature type="compositionally biased region" description="Polar residues" evidence="1">
    <location>
        <begin position="23"/>
        <end position="34"/>
    </location>
</feature>
<proteinExistence type="predicted"/>
<dbReference type="EMBL" id="HG994373">
    <property type="protein sequence ID" value="CAF1736345.1"/>
    <property type="molecule type" value="Genomic_DNA"/>
</dbReference>
<reference evidence="2" key="1">
    <citation type="submission" date="2021-01" db="EMBL/GenBank/DDBJ databases">
        <authorList>
            <consortium name="Genoscope - CEA"/>
            <person name="William W."/>
        </authorList>
    </citation>
    <scope>NUCLEOTIDE SEQUENCE</scope>
</reference>
<accession>A0A816IYE5</accession>
<dbReference type="AlphaFoldDB" id="A0A816IYE5"/>
<feature type="compositionally biased region" description="Basic and acidic residues" evidence="1">
    <location>
        <begin position="13"/>
        <end position="22"/>
    </location>
</feature>